<organism evidence="1 2">
    <name type="scientific">BD1-7 clade bacterium</name>
    <dbReference type="NCBI Taxonomy" id="2029982"/>
    <lineage>
        <taxon>Bacteria</taxon>
        <taxon>Pseudomonadati</taxon>
        <taxon>Pseudomonadota</taxon>
        <taxon>Gammaproteobacteria</taxon>
        <taxon>Cellvibrionales</taxon>
        <taxon>Spongiibacteraceae</taxon>
        <taxon>BD1-7 clade</taxon>
    </lineage>
</organism>
<dbReference type="EMBL" id="CACSIO010000012">
    <property type="protein sequence ID" value="CAA0108023.1"/>
    <property type="molecule type" value="Genomic_DNA"/>
</dbReference>
<dbReference type="AlphaFoldDB" id="A0A5S9PTC2"/>
<dbReference type="OrthoDB" id="3213869at2"/>
<dbReference type="Gene3D" id="3.40.50.300">
    <property type="entry name" value="P-loop containing nucleotide triphosphate hydrolases"/>
    <property type="match status" value="1"/>
</dbReference>
<reference evidence="1 2" key="1">
    <citation type="submission" date="2019-11" db="EMBL/GenBank/DDBJ databases">
        <authorList>
            <person name="Holert J."/>
        </authorList>
    </citation>
    <scope>NUCLEOTIDE SEQUENCE [LARGE SCALE GENOMIC DNA]</scope>
    <source>
        <strain evidence="1">SB11_3</strain>
    </source>
</reference>
<evidence type="ECO:0008006" key="3">
    <source>
        <dbReference type="Google" id="ProtNLM"/>
    </source>
</evidence>
<dbReference type="InterPro" id="IPR027417">
    <property type="entry name" value="P-loop_NTPase"/>
</dbReference>
<dbReference type="Proteomes" id="UP000441399">
    <property type="component" value="Unassembled WGS sequence"/>
</dbReference>
<sequence length="306" mass="34757">MSDRIFTYRCFGFDITSELECPELSPIDDCAQPQVTIRFGEVPTQLEDPEFCSPRFQIQDQQFLLSVDGVARYLVKEGNEIIIAPETDTDQDSIRLFLLGSVLGALLQQNDLLVLHGSVVEIDGQCAAFVGHSGRGKSTLAAAFRQKGYRILGDDLCVIKMPDDKTQLPTVYPGYPQAKLWHDSLESLDMDPESLALIRPNVSKRKLPIHDAFCDSERPLTHIFQLEPHNGTELDFRKINGVKIIECLKTHTYRNQYLQGLKRETKHFKQCATLSQKVSVYHLNRPKSSNFFQQKMIKLVEAELAR</sequence>
<evidence type="ECO:0000313" key="2">
    <source>
        <dbReference type="Proteomes" id="UP000441399"/>
    </source>
</evidence>
<proteinExistence type="predicted"/>
<accession>A0A5S9PTC2</accession>
<evidence type="ECO:0000313" key="1">
    <source>
        <dbReference type="EMBL" id="CAA0108023.1"/>
    </source>
</evidence>
<gene>
    <name evidence="1" type="ORF">OPDIPICF_01292</name>
</gene>
<protein>
    <recommendedName>
        <fullName evidence="3">HPr kinase/phosphorylase</fullName>
    </recommendedName>
</protein>
<dbReference type="SUPFAM" id="SSF53795">
    <property type="entry name" value="PEP carboxykinase-like"/>
    <property type="match status" value="1"/>
</dbReference>
<keyword evidence="2" id="KW-1185">Reference proteome</keyword>
<name>A0A5S9PTC2_9GAMM</name>